<dbReference type="EMBL" id="MHTB01000054">
    <property type="protein sequence ID" value="OHA54235.1"/>
    <property type="molecule type" value="Genomic_DNA"/>
</dbReference>
<dbReference type="Proteomes" id="UP000178936">
    <property type="component" value="Unassembled WGS sequence"/>
</dbReference>
<reference evidence="1 2" key="1">
    <citation type="journal article" date="2016" name="Nat. Commun.">
        <title>Thousands of microbial genomes shed light on interconnected biogeochemical processes in an aquifer system.</title>
        <authorList>
            <person name="Anantharaman K."/>
            <person name="Brown C.T."/>
            <person name="Hug L.A."/>
            <person name="Sharon I."/>
            <person name="Castelle C.J."/>
            <person name="Probst A.J."/>
            <person name="Thomas B.C."/>
            <person name="Singh A."/>
            <person name="Wilkins M.J."/>
            <person name="Karaoz U."/>
            <person name="Brodie E.L."/>
            <person name="Williams K.H."/>
            <person name="Hubbard S.S."/>
            <person name="Banfield J.F."/>
        </authorList>
    </citation>
    <scope>NUCLEOTIDE SEQUENCE [LARGE SCALE GENOMIC DNA]</scope>
</reference>
<sequence>MNKDELNKEAVKTTLASIKIAWQTDPKLWRSLVLNKKFWEEVSHLLEAIADWGEQDDALLAKVVARFKSETANLPLDIQVKKLADLLLGGWKNTKMQASLRQELKELTDRINKKSAKS</sequence>
<evidence type="ECO:0000313" key="1">
    <source>
        <dbReference type="EMBL" id="OHA54235.1"/>
    </source>
</evidence>
<gene>
    <name evidence="1" type="ORF">A2226_00790</name>
</gene>
<organism evidence="1 2">
    <name type="scientific">Candidatus Veblenbacteria bacterium RIFOXYA2_FULL_43_9</name>
    <dbReference type="NCBI Taxonomy" id="1802425"/>
    <lineage>
        <taxon>Bacteria</taxon>
        <taxon>Candidatus Vebleniibacteriota</taxon>
    </lineage>
</organism>
<dbReference type="AlphaFoldDB" id="A0A1G2Q0Y9"/>
<accession>A0A1G2Q0Y9</accession>
<name>A0A1G2Q0Y9_9BACT</name>
<protein>
    <submittedName>
        <fullName evidence="1">Uncharacterized protein</fullName>
    </submittedName>
</protein>
<evidence type="ECO:0000313" key="2">
    <source>
        <dbReference type="Proteomes" id="UP000178936"/>
    </source>
</evidence>
<proteinExistence type="predicted"/>
<comment type="caution">
    <text evidence="1">The sequence shown here is derived from an EMBL/GenBank/DDBJ whole genome shotgun (WGS) entry which is preliminary data.</text>
</comment>